<dbReference type="HOGENOM" id="CLU_132120_0_0_11"/>
<dbReference type="InterPro" id="IPR007410">
    <property type="entry name" value="LpqE-like"/>
</dbReference>
<dbReference type="InterPro" id="IPR036182">
    <property type="entry name" value="PCuAC_sf"/>
</dbReference>
<name>D9WV95_9ACTN</name>
<dbReference type="OrthoDB" id="4328980at2"/>
<dbReference type="Gene3D" id="2.60.40.1890">
    <property type="entry name" value="PCu(A)C copper chaperone"/>
    <property type="match status" value="1"/>
</dbReference>
<gene>
    <name evidence="1" type="ORF">SSOG_00005</name>
</gene>
<dbReference type="Pfam" id="PF04314">
    <property type="entry name" value="PCuAC"/>
    <property type="match status" value="1"/>
</dbReference>
<dbReference type="STRING" id="457427.SSOG_00005"/>
<dbReference type="Proteomes" id="UP000003963">
    <property type="component" value="Unassembled WGS sequence"/>
</dbReference>
<dbReference type="SUPFAM" id="SSF110087">
    <property type="entry name" value="DR1885-like metal-binding protein"/>
    <property type="match status" value="1"/>
</dbReference>
<dbReference type="PANTHER" id="PTHR36302:SF1">
    <property type="entry name" value="COPPER CHAPERONE PCU(A)C"/>
    <property type="match status" value="1"/>
</dbReference>
<accession>D9WV95</accession>
<evidence type="ECO:0000313" key="1">
    <source>
        <dbReference type="EMBL" id="EFL20293.1"/>
    </source>
</evidence>
<dbReference type="InterPro" id="IPR058248">
    <property type="entry name" value="Lxx211020-like"/>
</dbReference>
<protein>
    <submittedName>
        <fullName evidence="1">Putative membrane protein</fullName>
    </submittedName>
</protein>
<proteinExistence type="predicted"/>
<dbReference type="RefSeq" id="WP_009712118.1">
    <property type="nucleotide sequence ID" value="NZ_GG657754.1"/>
</dbReference>
<evidence type="ECO:0000313" key="2">
    <source>
        <dbReference type="Proteomes" id="UP000003963"/>
    </source>
</evidence>
<organism evidence="1 2">
    <name type="scientific">Streptomyces himastatinicus ATCC 53653</name>
    <dbReference type="NCBI Taxonomy" id="457427"/>
    <lineage>
        <taxon>Bacteria</taxon>
        <taxon>Bacillati</taxon>
        <taxon>Actinomycetota</taxon>
        <taxon>Actinomycetes</taxon>
        <taxon>Kitasatosporales</taxon>
        <taxon>Streptomycetaceae</taxon>
        <taxon>Streptomyces</taxon>
        <taxon>Streptomyces violaceusniger group</taxon>
    </lineage>
</organism>
<dbReference type="AlphaFoldDB" id="D9WV95"/>
<dbReference type="EMBL" id="GG657754">
    <property type="protein sequence ID" value="EFL20293.1"/>
    <property type="molecule type" value="Genomic_DNA"/>
</dbReference>
<keyword evidence="2" id="KW-1185">Reference proteome</keyword>
<reference evidence="1 2" key="1">
    <citation type="submission" date="2009-02" db="EMBL/GenBank/DDBJ databases">
        <title>Annotation of Streptomyces hygroscopicus strain ATCC 53653.</title>
        <authorList>
            <consortium name="The Broad Institute Genome Sequencing Platform"/>
            <consortium name="Broad Institute Microbial Sequencing Center"/>
            <person name="Fischbach M."/>
            <person name="Godfrey P."/>
            <person name="Ward D."/>
            <person name="Young S."/>
            <person name="Zeng Q."/>
            <person name="Koehrsen M."/>
            <person name="Alvarado L."/>
            <person name="Berlin A.M."/>
            <person name="Bochicchio J."/>
            <person name="Borenstein D."/>
            <person name="Chapman S.B."/>
            <person name="Chen Z."/>
            <person name="Engels R."/>
            <person name="Freedman E."/>
            <person name="Gellesch M."/>
            <person name="Goldberg J."/>
            <person name="Griggs A."/>
            <person name="Gujja S."/>
            <person name="Heilman E.R."/>
            <person name="Heiman D.I."/>
            <person name="Hepburn T.A."/>
            <person name="Howarth C."/>
            <person name="Jen D."/>
            <person name="Larson L."/>
            <person name="Lewis B."/>
            <person name="Mehta T."/>
            <person name="Park D."/>
            <person name="Pearson M."/>
            <person name="Richards J."/>
            <person name="Roberts A."/>
            <person name="Saif S."/>
            <person name="Shea T.D."/>
            <person name="Shenoy N."/>
            <person name="Sisk P."/>
            <person name="Stolte C."/>
            <person name="Sykes S.N."/>
            <person name="Thomson T."/>
            <person name="Walk T."/>
            <person name="White J."/>
            <person name="Yandava C."/>
            <person name="Straight P."/>
            <person name="Clardy J."/>
            <person name="Hung D."/>
            <person name="Kolter R."/>
            <person name="Mekalanos J."/>
            <person name="Walker S."/>
            <person name="Walsh C.T."/>
            <person name="Wieland-Brown L.C."/>
            <person name="Haas B."/>
            <person name="Nusbaum C."/>
            <person name="Birren B."/>
        </authorList>
    </citation>
    <scope>NUCLEOTIDE SEQUENCE [LARGE SCALE GENOMIC DNA]</scope>
    <source>
        <strain evidence="1 2">ATCC 53653</strain>
    </source>
</reference>
<sequence>MSSATDDHTPPRRRLPEAVVRGARAALVPVGGCALALALLTGYTATGAAGEPAPQIQVSAGRIVQSPERVAAAYFEIRNTGDRDDTLVYADSPQLGVSMLREPDRRKPGAIRRATKVTVPAHSTLRMKRGGIHIAVLDPPTLKPGERVSFNLWFTGRGRVGTEAIRSHLIDP</sequence>
<dbReference type="PANTHER" id="PTHR36302">
    <property type="entry name" value="BLR7088 PROTEIN"/>
    <property type="match status" value="1"/>
</dbReference>